<accession>A0A7X8YIT2</accession>
<protein>
    <submittedName>
        <fullName evidence="1">Phage tail protein</fullName>
    </submittedName>
</protein>
<dbReference type="GeneID" id="96875309"/>
<comment type="caution">
    <text evidence="1">The sequence shown here is derived from an EMBL/GenBank/DDBJ whole genome shotgun (WGS) entry which is preliminary data.</text>
</comment>
<sequence length="69" mass="7849">MKTQAKPNETVNTLLYRVFGVDSDELEEQFYRLNPTQTTPFLQPGQMVELPTLGSDSDSTTQNEIPVWT</sequence>
<evidence type="ECO:0000313" key="2">
    <source>
        <dbReference type="Proteomes" id="UP000535589"/>
    </source>
</evidence>
<evidence type="ECO:0000313" key="1">
    <source>
        <dbReference type="EMBL" id="NLS14737.1"/>
    </source>
</evidence>
<keyword evidence="2" id="KW-1185">Reference proteome</keyword>
<name>A0A7X8YIT2_9VIBR</name>
<dbReference type="EMBL" id="JABAIK010000028">
    <property type="protein sequence ID" value="NLS14737.1"/>
    <property type="molecule type" value="Genomic_DNA"/>
</dbReference>
<reference evidence="1 2" key="1">
    <citation type="submission" date="2020-04" db="EMBL/GenBank/DDBJ databases">
        <title>Vibrio sp. SM6, a novel species isolated from seawater.</title>
        <authorList>
            <person name="Wang X."/>
        </authorList>
    </citation>
    <scope>NUCLEOTIDE SEQUENCE [LARGE SCALE GENOMIC DNA]</scope>
    <source>
        <strain evidence="1 2">SM6</strain>
    </source>
</reference>
<dbReference type="RefSeq" id="WP_103176227.1">
    <property type="nucleotide sequence ID" value="NZ_JABAIK010000028.1"/>
</dbReference>
<dbReference type="Proteomes" id="UP000535589">
    <property type="component" value="Unassembled WGS sequence"/>
</dbReference>
<gene>
    <name evidence="1" type="ORF">HGP28_17910</name>
</gene>
<dbReference type="AlphaFoldDB" id="A0A7X8YIT2"/>
<proteinExistence type="predicted"/>
<organism evidence="1 2">
    <name type="scientific">Vibrio agarilyticus</name>
    <dbReference type="NCBI Taxonomy" id="2726741"/>
    <lineage>
        <taxon>Bacteria</taxon>
        <taxon>Pseudomonadati</taxon>
        <taxon>Pseudomonadota</taxon>
        <taxon>Gammaproteobacteria</taxon>
        <taxon>Vibrionales</taxon>
        <taxon>Vibrionaceae</taxon>
        <taxon>Vibrio</taxon>
    </lineage>
</organism>